<evidence type="ECO:0000313" key="2">
    <source>
        <dbReference type="Proteomes" id="UP000009286"/>
    </source>
</evidence>
<proteinExistence type="predicted"/>
<dbReference type="HOGENOM" id="CLU_2585715_0_0_5"/>
<dbReference type="Proteomes" id="UP000009286">
    <property type="component" value="Chromosome"/>
</dbReference>
<dbReference type="STRING" id="856793.MICA_1504"/>
<dbReference type="OrthoDB" id="9848605at2"/>
<organism evidence="1 2">
    <name type="scientific">Micavibrio aeruginosavorus (strain ARL-13)</name>
    <dbReference type="NCBI Taxonomy" id="856793"/>
    <lineage>
        <taxon>Bacteria</taxon>
        <taxon>Pseudomonadati</taxon>
        <taxon>Bdellovibrionota</taxon>
        <taxon>Bdellovibrionia</taxon>
        <taxon>Bdellovibrionales</taxon>
        <taxon>Pseudobdellovibrionaceae</taxon>
        <taxon>Micavibrio</taxon>
    </lineage>
</organism>
<dbReference type="KEGG" id="mai:MICA_1504"/>
<dbReference type="EMBL" id="CP002382">
    <property type="protein sequence ID" value="AEP09822.1"/>
    <property type="molecule type" value="Genomic_DNA"/>
</dbReference>
<dbReference type="RefSeq" id="WP_014103045.1">
    <property type="nucleotide sequence ID" value="NC_016026.1"/>
</dbReference>
<keyword evidence="2" id="KW-1185">Reference proteome</keyword>
<name>G2KNH4_MICAA</name>
<evidence type="ECO:0000313" key="1">
    <source>
        <dbReference type="EMBL" id="AEP09822.1"/>
    </source>
</evidence>
<accession>G2KNH4</accession>
<dbReference type="AlphaFoldDB" id="G2KNH4"/>
<gene>
    <name evidence="1" type="ordered locus">MICA_1504</name>
</gene>
<protein>
    <submittedName>
        <fullName evidence="1">Uncharacterized protein</fullName>
    </submittedName>
</protein>
<sequence>MAGNVVSASALANNTDYGSHAGCAFAEWSSYDAIRITDQRLRQMVQSGEIRASEVEDKEGEVRSQVVDELCIKMGYTPEP</sequence>
<reference evidence="1 2" key="1">
    <citation type="journal article" date="2011" name="BMC Genomics">
        <title>Genomic insights into an obligate epibiotic bacterial predator: Micavibrio aeruginosavorus ARL-13.</title>
        <authorList>
            <person name="Wang Z."/>
            <person name="Kadouri D."/>
            <person name="Wu M."/>
        </authorList>
    </citation>
    <scope>NUCLEOTIDE SEQUENCE [LARGE SCALE GENOMIC DNA]</scope>
    <source>
        <strain evidence="1 2">ARL-13</strain>
    </source>
</reference>